<organism evidence="4 5">
    <name type="scientific">Oculimacula yallundae</name>
    <dbReference type="NCBI Taxonomy" id="86028"/>
    <lineage>
        <taxon>Eukaryota</taxon>
        <taxon>Fungi</taxon>
        <taxon>Dikarya</taxon>
        <taxon>Ascomycota</taxon>
        <taxon>Pezizomycotina</taxon>
        <taxon>Leotiomycetes</taxon>
        <taxon>Helotiales</taxon>
        <taxon>Ploettnerulaceae</taxon>
        <taxon>Oculimacula</taxon>
    </lineage>
</organism>
<feature type="repeat" description="CHCR" evidence="2">
    <location>
        <begin position="1139"/>
        <end position="1280"/>
    </location>
</feature>
<dbReference type="InterPro" id="IPR016024">
    <property type="entry name" value="ARM-type_fold"/>
</dbReference>
<comment type="caution">
    <text evidence="4">The sequence shown here is derived from an EMBL/GenBank/DDBJ whole genome shotgun (WGS) entry which is preliminary data.</text>
</comment>
<feature type="repeat" description="CHCR" evidence="2">
    <location>
        <begin position="990"/>
        <end position="1135"/>
    </location>
</feature>
<dbReference type="SMART" id="SM00355">
    <property type="entry name" value="ZnF_C2H2"/>
    <property type="match status" value="3"/>
</dbReference>
<keyword evidence="1" id="KW-0862">Zinc</keyword>
<dbReference type="Gene3D" id="1.25.40.10">
    <property type="entry name" value="Tetratricopeptide repeat domain"/>
    <property type="match status" value="4"/>
</dbReference>
<dbReference type="EMBL" id="JAZHXI010000013">
    <property type="protein sequence ID" value="KAL2064910.1"/>
    <property type="molecule type" value="Genomic_DNA"/>
</dbReference>
<accession>A0ABR4C4S5</accession>
<feature type="repeat" description="CHCR" evidence="2">
    <location>
        <begin position="696"/>
        <end position="838"/>
    </location>
</feature>
<dbReference type="InterPro" id="IPR022365">
    <property type="entry name" value="Clathrin_H-chain_propeller_rpt"/>
</dbReference>
<dbReference type="SMART" id="SM00451">
    <property type="entry name" value="ZnF_U1"/>
    <property type="match status" value="3"/>
</dbReference>
<dbReference type="Proteomes" id="UP001595075">
    <property type="component" value="Unassembled WGS sequence"/>
</dbReference>
<gene>
    <name evidence="4" type="ORF">VTL71DRAFT_4050</name>
</gene>
<dbReference type="Pfam" id="PF00637">
    <property type="entry name" value="Clathrin"/>
    <property type="match status" value="5"/>
</dbReference>
<sequence length="1900" mass="212569">MAPALPIKFTELLQLTSSTAGVDQASIGFNSCTLESDSFICVREQKAGAPSPEVVIIELKNGSNVIRRPIKADSAIMHWTKNIIALKAQSRTLQIFDLGQKQKLKSATMNEDVVFWKWFSETSLGLVTDSAVYHWDVFDPNQAAPVEVFKRNQNLTGCQIINYRVSDDGKWMVVVGITQQQGRVVGAMQLYSRDRAISQAIEGHAAAFGTLRLEGAPADTKVFTFSVRTATGAKLHIVEVDHQASNPVFPKKAVDVYFPTEAVNDFPVAMQVSQRYSIIYLVTKYGFIHLYDLETGTCIFMNRISSETIFITASDSESAGIVGINRRGQVLSVAVDETTIIPYLLQNPGNSGLAVKLASRAGLPGADDLYAQQFDQLVSAGNYTEAAKIAANSPRGFLRTPQTIERFKSLPAVQGQLSVILQYFGMLLDKGTLNKHETLELVRPVLAQNRKHLLEKWMKENKLDCSEELGDVVRPHDLNLALSIYLRANVPPKVVAAFAETGQFDKILPYATQVGYQPDYVVLLQNIVRLNPDKATEFATQLANHEGGSLVDIERVVDVFQSQGMVQPATAFLLDALKDNKPEQGHLQTRLLEMNLVNAPQVADAILGNDMFSHYDRPRIAALCEQAGLSQRALEHYDDPEAVKRVIVNIVATPNFNQEWLNGFFGRLSLEQSLSCLDAMLKSNIRQNLGAVVQIATKYSDLLGPTRLIDLFEKYKTSEGLFYYLGSIVNLSEDQDVNFKYIEAATNMGQFAEVERICRDSNFLNAEKVKNFLKEAKLTEQLPLIIICDRFNFIHDLVLYLYQNKQFKSIEVYVQRVNPARTPAVIGGLLDVDCEESIIKGLLETVNPASVPIDELVKEVETRNRLKILLPFLEATLAAGNQQQAVYNALAKIYIDSNNNPERFLKDNDQYDTLIVGNYCGKRDPNLAVICYTKGNNDLELVQITNENSMFKAQARYLLDRADTELWSFVLSSNNIHRRSVVDQVISTAVPESTEPDKVSVAVASFLAADLPVELIELLEKIVLEPSPFSDNENLQNLLILTATKADKGRVMDYIHRLDSYNAPDIAVICIEVGLFEEAFEVYKKINDHQSAANVLVEHIVSIDRAQEYAERVELPEVWSRVGKAQLDGLRVTDGIASYIRAEDPSNYNEVIEIATHAGKDEDLIKYLRMARKTLREPPIDTALAFAYARTDQLSELEDFLRGTNVADIEESGDKAYAEGHHQAAKIFFTSISNWAKLATTLVHLEDYQAAVECARKANSIKVWKQVNAACVEKKEFRLAQICGLNLIIDAEELQDLVKQYERNGYFDELISLLEQGLGLGLLFPSTSLDTSSPGLYLPFLLSPLQNGFDSASALQTSSTFVIFSTSSPQQHSILDLRSRSPERWSRFSIKICQRLAARLLVYYFFESSQPWCCCHSLSLGPRSPERQSRFSIKICQRLPARLLEYYYAVPQIKICQTLAARLLGLFVYYPSETMTTIHEYILWLCWGLLSTCHTSLKNPVHDMMFPTIKVMEQLLSSFSFVVGLLGVLQSSVPPTIEWFKTLPGACKGTWGIYAIVLEKANCRPRIYIGSSTSSRPRALELRFRDYTYRNRMPRYVGKAVDEGYTITHKGVLCWVTIPPASAFFPMRSLVLLLEATFSLALWSMHSRTKTYAMPSLLSWALDKVQYDGCCSHVSIAETVWGEEEGLSIAQIAAKDEEMLARRNEQDKDARQRYYAKRNAEDFEGWRLRKNAQLTKSHNKIKEAGIHKCKPCNISFQSKGALEKHEAGVNHLHIINNSRVYKHPDVKASKDAARAAKTFYCSCCDYSASIPSELERHEKGSRHLLKAAETGYKPIRQVAVIKHPVQKARLDAARAAKTHYCSTCDFSGGTPADLARHNTKAKHLNKVAAAAAAKAAETGS</sequence>
<dbReference type="PANTHER" id="PTHR10292:SF1">
    <property type="entry name" value="CLATHRIN HEAVY CHAIN"/>
    <property type="match status" value="1"/>
</dbReference>
<feature type="repeat" description="CHCR" evidence="2">
    <location>
        <begin position="844"/>
        <end position="983"/>
    </location>
</feature>
<evidence type="ECO:0000313" key="4">
    <source>
        <dbReference type="EMBL" id="KAL2064910.1"/>
    </source>
</evidence>
<keyword evidence="5" id="KW-1185">Reference proteome</keyword>
<dbReference type="Gene3D" id="2.130.10.110">
    <property type="entry name" value="Clathrin heavy-chain terminal domain"/>
    <property type="match status" value="1"/>
</dbReference>
<protein>
    <recommendedName>
        <fullName evidence="3">C2H2-type domain-containing protein</fullName>
    </recommendedName>
</protein>
<dbReference type="PANTHER" id="PTHR10292">
    <property type="entry name" value="CLATHRIN HEAVY CHAIN RELATED"/>
    <property type="match status" value="1"/>
</dbReference>
<dbReference type="PROSITE" id="PS00028">
    <property type="entry name" value="ZINC_FINGER_C2H2_1"/>
    <property type="match status" value="1"/>
</dbReference>
<proteinExistence type="predicted"/>
<dbReference type="SUPFAM" id="SSF48371">
    <property type="entry name" value="ARM repeat"/>
    <property type="match status" value="5"/>
</dbReference>
<name>A0ABR4C4S5_9HELO</name>
<evidence type="ECO:0000256" key="2">
    <source>
        <dbReference type="PROSITE-ProRule" id="PRU01006"/>
    </source>
</evidence>
<dbReference type="SMART" id="SM00299">
    <property type="entry name" value="CLH"/>
    <property type="match status" value="5"/>
</dbReference>
<dbReference type="Pfam" id="PF13838">
    <property type="entry name" value="Clathrin_H_link"/>
    <property type="match status" value="1"/>
</dbReference>
<dbReference type="SUPFAM" id="SSF50989">
    <property type="entry name" value="Clathrin heavy-chain terminal domain"/>
    <property type="match status" value="1"/>
</dbReference>
<keyword evidence="1" id="KW-0479">Metal-binding</keyword>
<dbReference type="InterPro" id="IPR055358">
    <property type="entry name" value="CHCR"/>
</dbReference>
<feature type="repeat" description="CHCR" evidence="2">
    <location>
        <begin position="544"/>
        <end position="693"/>
    </location>
</feature>
<dbReference type="InterPro" id="IPR013087">
    <property type="entry name" value="Znf_C2H2_type"/>
</dbReference>
<dbReference type="InterPro" id="IPR011990">
    <property type="entry name" value="TPR-like_helical_dom_sf"/>
</dbReference>
<evidence type="ECO:0000259" key="3">
    <source>
        <dbReference type="PROSITE" id="PS00028"/>
    </source>
</evidence>
<feature type="domain" description="C2H2-type" evidence="3">
    <location>
        <begin position="1749"/>
        <end position="1771"/>
    </location>
</feature>
<dbReference type="InterPro" id="IPR016025">
    <property type="entry name" value="Clathrin_H-chain_N"/>
</dbReference>
<keyword evidence="1" id="KW-0863">Zinc-finger</keyword>
<dbReference type="PROSITE" id="PS50236">
    <property type="entry name" value="CHCR"/>
    <property type="match status" value="5"/>
</dbReference>
<dbReference type="InterPro" id="IPR000547">
    <property type="entry name" value="Clathrin_H-chain/VPS_repeat"/>
</dbReference>
<dbReference type="Pfam" id="PF01394">
    <property type="entry name" value="Clathrin_propel"/>
    <property type="match status" value="1"/>
</dbReference>
<evidence type="ECO:0000256" key="1">
    <source>
        <dbReference type="ARBA" id="ARBA00022771"/>
    </source>
</evidence>
<reference evidence="4 5" key="1">
    <citation type="journal article" date="2024" name="Commun. Biol.">
        <title>Comparative genomic analysis of thermophilic fungi reveals convergent evolutionary adaptations and gene losses.</title>
        <authorList>
            <person name="Steindorff A.S."/>
            <person name="Aguilar-Pontes M.V."/>
            <person name="Robinson A.J."/>
            <person name="Andreopoulos B."/>
            <person name="LaButti K."/>
            <person name="Kuo A."/>
            <person name="Mondo S."/>
            <person name="Riley R."/>
            <person name="Otillar R."/>
            <person name="Haridas S."/>
            <person name="Lipzen A."/>
            <person name="Grimwood J."/>
            <person name="Schmutz J."/>
            <person name="Clum A."/>
            <person name="Reid I.D."/>
            <person name="Moisan M.C."/>
            <person name="Butler G."/>
            <person name="Nguyen T.T.M."/>
            <person name="Dewar K."/>
            <person name="Conant G."/>
            <person name="Drula E."/>
            <person name="Henrissat B."/>
            <person name="Hansel C."/>
            <person name="Singer S."/>
            <person name="Hutchinson M.I."/>
            <person name="de Vries R.P."/>
            <person name="Natvig D.O."/>
            <person name="Powell A.J."/>
            <person name="Tsang A."/>
            <person name="Grigoriev I.V."/>
        </authorList>
    </citation>
    <scope>NUCLEOTIDE SEQUENCE [LARGE SCALE GENOMIC DNA]</scope>
    <source>
        <strain evidence="4 5">CBS 494.80</strain>
    </source>
</reference>
<evidence type="ECO:0000313" key="5">
    <source>
        <dbReference type="Proteomes" id="UP001595075"/>
    </source>
</evidence>
<dbReference type="InterPro" id="IPR003604">
    <property type="entry name" value="Matrin/U1-like-C_Znf_C2H2"/>
</dbReference>